<sequence>MKLTYATEGRRAFILEDDGATLCEVHTTENCGVPAFIAAELVRKVNAVEALVSALQDVLHHPHIQAYLPYAPGDKVMSAAFRLIDEVRGVDYD</sequence>
<name>A0A6J5N8Q1_9CAUD</name>
<organism evidence="1">
    <name type="scientific">uncultured Caudovirales phage</name>
    <dbReference type="NCBI Taxonomy" id="2100421"/>
    <lineage>
        <taxon>Viruses</taxon>
        <taxon>Duplodnaviria</taxon>
        <taxon>Heunggongvirae</taxon>
        <taxon>Uroviricota</taxon>
        <taxon>Caudoviricetes</taxon>
        <taxon>Peduoviridae</taxon>
        <taxon>Maltschvirus</taxon>
        <taxon>Maltschvirus maltsch</taxon>
    </lineage>
</organism>
<proteinExistence type="predicted"/>
<accession>A0A6J5N8Q1</accession>
<reference evidence="1" key="1">
    <citation type="submission" date="2020-04" db="EMBL/GenBank/DDBJ databases">
        <authorList>
            <person name="Chiriac C."/>
            <person name="Salcher M."/>
            <person name="Ghai R."/>
            <person name="Kavagutti S V."/>
        </authorList>
    </citation>
    <scope>NUCLEOTIDE SEQUENCE</scope>
</reference>
<gene>
    <name evidence="1" type="ORF">UFOVP653_38</name>
</gene>
<dbReference type="EMBL" id="LR796613">
    <property type="protein sequence ID" value="CAB4154882.1"/>
    <property type="molecule type" value="Genomic_DNA"/>
</dbReference>
<evidence type="ECO:0000313" key="1">
    <source>
        <dbReference type="EMBL" id="CAB4154882.1"/>
    </source>
</evidence>
<protein>
    <submittedName>
        <fullName evidence="1">Uncharacterized protein</fullName>
    </submittedName>
</protein>